<dbReference type="GO" id="GO:0006635">
    <property type="term" value="P:fatty acid beta-oxidation"/>
    <property type="evidence" value="ECO:0007669"/>
    <property type="project" value="TreeGrafter"/>
</dbReference>
<dbReference type="InterPro" id="IPR051053">
    <property type="entry name" value="ECH/Chromodomain_protein"/>
</dbReference>
<accession>A0A6A6VXS0</accession>
<dbReference type="PANTHER" id="PTHR43684">
    <property type="match status" value="1"/>
</dbReference>
<comment type="pathway">
    <text evidence="2">Lipid metabolism; fatty acid beta-oxidation.</text>
</comment>
<dbReference type="AlphaFoldDB" id="A0A6A6VXS0"/>
<dbReference type="Pfam" id="PF00378">
    <property type="entry name" value="ECH_1"/>
    <property type="match status" value="1"/>
</dbReference>
<evidence type="ECO:0000256" key="6">
    <source>
        <dbReference type="ARBA" id="ARBA00023235"/>
    </source>
</evidence>
<reference evidence="7" key="1">
    <citation type="journal article" date="2020" name="Stud. Mycol.">
        <title>101 Dothideomycetes genomes: a test case for predicting lifestyles and emergence of pathogens.</title>
        <authorList>
            <person name="Haridas S."/>
            <person name="Albert R."/>
            <person name="Binder M."/>
            <person name="Bloem J."/>
            <person name="Labutti K."/>
            <person name="Salamov A."/>
            <person name="Andreopoulos B."/>
            <person name="Baker S."/>
            <person name="Barry K."/>
            <person name="Bills G."/>
            <person name="Bluhm B."/>
            <person name="Cannon C."/>
            <person name="Castanera R."/>
            <person name="Culley D."/>
            <person name="Daum C."/>
            <person name="Ezra D."/>
            <person name="Gonzalez J."/>
            <person name="Henrissat B."/>
            <person name="Kuo A."/>
            <person name="Liang C."/>
            <person name="Lipzen A."/>
            <person name="Lutzoni F."/>
            <person name="Magnuson J."/>
            <person name="Mondo S."/>
            <person name="Nolan M."/>
            <person name="Ohm R."/>
            <person name="Pangilinan J."/>
            <person name="Park H.-J."/>
            <person name="Ramirez L."/>
            <person name="Alfaro M."/>
            <person name="Sun H."/>
            <person name="Tritt A."/>
            <person name="Yoshinaga Y."/>
            <person name="Zwiers L.-H."/>
            <person name="Turgeon B."/>
            <person name="Goodwin S."/>
            <person name="Spatafora J."/>
            <person name="Crous P."/>
            <person name="Grigoriev I."/>
        </authorList>
    </citation>
    <scope>NUCLEOTIDE SEQUENCE</scope>
    <source>
        <strain evidence="7">CBS 121739</strain>
    </source>
</reference>
<dbReference type="GO" id="GO:0005782">
    <property type="term" value="C:peroxisomal matrix"/>
    <property type="evidence" value="ECO:0007669"/>
    <property type="project" value="TreeGrafter"/>
</dbReference>
<keyword evidence="6 7" id="KW-0413">Isomerase</keyword>
<gene>
    <name evidence="7" type="ORF">EJ05DRAFT_540481</name>
</gene>
<evidence type="ECO:0000256" key="2">
    <source>
        <dbReference type="ARBA" id="ARBA00005005"/>
    </source>
</evidence>
<evidence type="ECO:0000256" key="1">
    <source>
        <dbReference type="ARBA" id="ARBA00004275"/>
    </source>
</evidence>
<dbReference type="FunFam" id="3.90.226.10:FF:000048">
    <property type="entry name" value="3,2-trans-enoyl-CoA isomerase"/>
    <property type="match status" value="1"/>
</dbReference>
<keyword evidence="8" id="KW-1185">Reference proteome</keyword>
<name>A0A6A6VXS0_9PEZI</name>
<comment type="similarity">
    <text evidence="3">Belongs to the enoyl-CoA hydratase/isomerase family.</text>
</comment>
<dbReference type="InterPro" id="IPR029045">
    <property type="entry name" value="ClpP/crotonase-like_dom_sf"/>
</dbReference>
<keyword evidence="4" id="KW-0843">Virulence</keyword>
<proteinExistence type="inferred from homology"/>
<dbReference type="EMBL" id="ML996578">
    <property type="protein sequence ID" value="KAF2754975.1"/>
    <property type="molecule type" value="Genomic_DNA"/>
</dbReference>
<dbReference type="InterPro" id="IPR001753">
    <property type="entry name" value="Enoyl-CoA_hydra/iso"/>
</dbReference>
<evidence type="ECO:0000313" key="8">
    <source>
        <dbReference type="Proteomes" id="UP000799437"/>
    </source>
</evidence>
<evidence type="ECO:0000313" key="7">
    <source>
        <dbReference type="EMBL" id="KAF2754975.1"/>
    </source>
</evidence>
<evidence type="ECO:0000256" key="5">
    <source>
        <dbReference type="ARBA" id="ARBA00023140"/>
    </source>
</evidence>
<evidence type="ECO:0000256" key="3">
    <source>
        <dbReference type="ARBA" id="ARBA00005254"/>
    </source>
</evidence>
<dbReference type="RefSeq" id="XP_033597426.1">
    <property type="nucleotide sequence ID" value="XM_033749608.1"/>
</dbReference>
<dbReference type="Gene3D" id="3.90.226.10">
    <property type="entry name" value="2-enoyl-CoA Hydratase, Chain A, domain 1"/>
    <property type="match status" value="1"/>
</dbReference>
<dbReference type="OrthoDB" id="448450at2759"/>
<dbReference type="CDD" id="cd06558">
    <property type="entry name" value="crotonase-like"/>
    <property type="match status" value="1"/>
</dbReference>
<evidence type="ECO:0000256" key="4">
    <source>
        <dbReference type="ARBA" id="ARBA00023026"/>
    </source>
</evidence>
<dbReference type="SUPFAM" id="SSF52096">
    <property type="entry name" value="ClpP/crotonase"/>
    <property type="match status" value="1"/>
</dbReference>
<keyword evidence="5" id="KW-0576">Peroxisome</keyword>
<sequence length="275" mass="30262">MAGPPYKDITFEIRGKIGIIKFNRPKHLNSFGGSMVEEAIDAFRILDKHPDTVFTVLTGEGRFFSAGADVKTIASVEDVQNEGQKKLYWLRRFLPGVELVRSIIDHSKVTVLALNGNAVGAGAAWFQGSSDLFFAAEGAWLNVTFSALGLVPENGSALAFAQHMGVHRANEMLMFGRKVTVEELREVGLVNQLFPAASFHEDVVGFLERQLVGNDGKSMVEMKRLQNEGRKLERMAAVYSSVDALAERFVEGVPIERMGAKMQELAAKSKSRSKL</sequence>
<dbReference type="GeneID" id="54490662"/>
<dbReference type="PANTHER" id="PTHR43684:SF3">
    <property type="entry name" value="PEROXISOMAL D3,D2-ENOYL-COA ISOMERASE"/>
    <property type="match status" value="1"/>
</dbReference>
<organism evidence="7 8">
    <name type="scientific">Pseudovirgaria hyperparasitica</name>
    <dbReference type="NCBI Taxonomy" id="470096"/>
    <lineage>
        <taxon>Eukaryota</taxon>
        <taxon>Fungi</taxon>
        <taxon>Dikarya</taxon>
        <taxon>Ascomycota</taxon>
        <taxon>Pezizomycotina</taxon>
        <taxon>Dothideomycetes</taxon>
        <taxon>Dothideomycetes incertae sedis</taxon>
        <taxon>Acrospermales</taxon>
        <taxon>Acrospermaceae</taxon>
        <taxon>Pseudovirgaria</taxon>
    </lineage>
</organism>
<comment type="subcellular location">
    <subcellularLocation>
        <location evidence="1">Peroxisome</location>
    </subcellularLocation>
</comment>
<protein>
    <submittedName>
        <fullName evidence="7">Peroxisomal d3,d2-enoyl-CoA isomerase</fullName>
    </submittedName>
</protein>
<dbReference type="Proteomes" id="UP000799437">
    <property type="component" value="Unassembled WGS sequence"/>
</dbReference>
<dbReference type="GO" id="GO:0016853">
    <property type="term" value="F:isomerase activity"/>
    <property type="evidence" value="ECO:0007669"/>
    <property type="project" value="UniProtKB-KW"/>
</dbReference>